<evidence type="ECO:0000256" key="2">
    <source>
        <dbReference type="ARBA" id="ARBA00007362"/>
    </source>
</evidence>
<comment type="caution">
    <text evidence="8">The sequence shown here is derived from an EMBL/GenBank/DDBJ whole genome shotgun (WGS) entry which is preliminary data.</text>
</comment>
<feature type="transmembrane region" description="Helical" evidence="6">
    <location>
        <begin position="220"/>
        <end position="241"/>
    </location>
</feature>
<keyword evidence="3 6" id="KW-0812">Transmembrane</keyword>
<feature type="transmembrane region" description="Helical" evidence="6">
    <location>
        <begin position="131"/>
        <end position="150"/>
    </location>
</feature>
<dbReference type="InterPro" id="IPR050638">
    <property type="entry name" value="AA-Vitamin_Transporters"/>
</dbReference>
<dbReference type="InterPro" id="IPR000620">
    <property type="entry name" value="EamA_dom"/>
</dbReference>
<name>A0A8J7FD32_9GAMM</name>
<keyword evidence="5 6" id="KW-0472">Membrane</keyword>
<feature type="domain" description="EamA" evidence="7">
    <location>
        <begin position="158"/>
        <end position="293"/>
    </location>
</feature>
<gene>
    <name evidence="8" type="ORF">IOQ59_11265</name>
</gene>
<evidence type="ECO:0000313" key="8">
    <source>
        <dbReference type="EMBL" id="MBE9397837.1"/>
    </source>
</evidence>
<dbReference type="RefSeq" id="WP_193953392.1">
    <property type="nucleotide sequence ID" value="NZ_JADEYS010000010.1"/>
</dbReference>
<feature type="transmembrane region" description="Helical" evidence="6">
    <location>
        <begin position="77"/>
        <end position="96"/>
    </location>
</feature>
<dbReference type="Gene3D" id="1.10.3730.20">
    <property type="match status" value="1"/>
</dbReference>
<dbReference type="SUPFAM" id="SSF103481">
    <property type="entry name" value="Multidrug resistance efflux transporter EmrE"/>
    <property type="match status" value="2"/>
</dbReference>
<feature type="domain" description="EamA" evidence="7">
    <location>
        <begin position="14"/>
        <end position="145"/>
    </location>
</feature>
<sequence>MNQYRGEPAVNLKGLAAMLITLLIWVGFLLSLRAENHSPLTSSDLGLMRFGLPAIVFLPWLLKSWHKVRRMPWRHSVMILLGGLPFFYLVSLGTAYAPAAHAGALVPGSAPLFVTGLAVLVFGEPLPRRRLLGLATILLGILLLLGSALINFEQGYWRGHLAFLGATLLWALYTLGLRVAGINPLEATALLCTSATAVLGIMLGMGWVESNISQTTWTELWPFLLTQGIGAGIVGGVTYGIAINNLGAEKTAALGSFTPALAAMAAIPLLGEHLTLSTLGGVLIIMAGVLLASGIKFKRHQQADTKTQNTLT</sequence>
<evidence type="ECO:0000259" key="7">
    <source>
        <dbReference type="Pfam" id="PF00892"/>
    </source>
</evidence>
<evidence type="ECO:0000256" key="4">
    <source>
        <dbReference type="ARBA" id="ARBA00022989"/>
    </source>
</evidence>
<feature type="transmembrane region" description="Helical" evidence="6">
    <location>
        <begin position="12"/>
        <end position="34"/>
    </location>
</feature>
<dbReference type="PANTHER" id="PTHR32322">
    <property type="entry name" value="INNER MEMBRANE TRANSPORTER"/>
    <property type="match status" value="1"/>
</dbReference>
<evidence type="ECO:0000256" key="3">
    <source>
        <dbReference type="ARBA" id="ARBA00022692"/>
    </source>
</evidence>
<dbReference type="Proteomes" id="UP000640333">
    <property type="component" value="Unassembled WGS sequence"/>
</dbReference>
<comment type="subcellular location">
    <subcellularLocation>
        <location evidence="1">Membrane</location>
        <topology evidence="1">Multi-pass membrane protein</topology>
    </subcellularLocation>
</comment>
<evidence type="ECO:0000256" key="5">
    <source>
        <dbReference type="ARBA" id="ARBA00023136"/>
    </source>
</evidence>
<organism evidence="8 9">
    <name type="scientific">Pontibacterium sinense</name>
    <dbReference type="NCBI Taxonomy" id="2781979"/>
    <lineage>
        <taxon>Bacteria</taxon>
        <taxon>Pseudomonadati</taxon>
        <taxon>Pseudomonadota</taxon>
        <taxon>Gammaproteobacteria</taxon>
        <taxon>Oceanospirillales</taxon>
        <taxon>Oceanospirillaceae</taxon>
        <taxon>Pontibacterium</taxon>
    </lineage>
</organism>
<proteinExistence type="inferred from homology"/>
<feature type="transmembrane region" description="Helical" evidence="6">
    <location>
        <begin position="156"/>
        <end position="175"/>
    </location>
</feature>
<dbReference type="PANTHER" id="PTHR32322:SF2">
    <property type="entry name" value="EAMA DOMAIN-CONTAINING PROTEIN"/>
    <property type="match status" value="1"/>
</dbReference>
<reference evidence="8" key="1">
    <citation type="submission" date="2020-10" db="EMBL/GenBank/DDBJ databases">
        <title>Bacterium isolated from coastal waters sediment.</title>
        <authorList>
            <person name="Chen R.-J."/>
            <person name="Lu D.-C."/>
            <person name="Zhu K.-L."/>
            <person name="Du Z.-J."/>
        </authorList>
    </citation>
    <scope>NUCLEOTIDE SEQUENCE</scope>
    <source>
        <strain evidence="8">N1Y112</strain>
    </source>
</reference>
<comment type="similarity">
    <text evidence="2">Belongs to the EamA transporter family.</text>
</comment>
<feature type="transmembrane region" description="Helical" evidence="6">
    <location>
        <begin position="102"/>
        <end position="122"/>
    </location>
</feature>
<evidence type="ECO:0000256" key="1">
    <source>
        <dbReference type="ARBA" id="ARBA00004141"/>
    </source>
</evidence>
<dbReference type="GO" id="GO:0016020">
    <property type="term" value="C:membrane"/>
    <property type="evidence" value="ECO:0007669"/>
    <property type="project" value="UniProtKB-SubCell"/>
</dbReference>
<keyword evidence="9" id="KW-1185">Reference proteome</keyword>
<accession>A0A8J7FD32</accession>
<dbReference type="AlphaFoldDB" id="A0A8J7FD32"/>
<keyword evidence="4 6" id="KW-1133">Transmembrane helix</keyword>
<feature type="transmembrane region" description="Helical" evidence="6">
    <location>
        <begin position="276"/>
        <end position="295"/>
    </location>
</feature>
<feature type="transmembrane region" description="Helical" evidence="6">
    <location>
        <begin position="46"/>
        <end position="65"/>
    </location>
</feature>
<evidence type="ECO:0000313" key="9">
    <source>
        <dbReference type="Proteomes" id="UP000640333"/>
    </source>
</evidence>
<feature type="transmembrane region" description="Helical" evidence="6">
    <location>
        <begin position="187"/>
        <end position="208"/>
    </location>
</feature>
<evidence type="ECO:0000256" key="6">
    <source>
        <dbReference type="SAM" id="Phobius"/>
    </source>
</evidence>
<dbReference type="InterPro" id="IPR037185">
    <property type="entry name" value="EmrE-like"/>
</dbReference>
<feature type="transmembrane region" description="Helical" evidence="6">
    <location>
        <begin position="253"/>
        <end position="270"/>
    </location>
</feature>
<dbReference type="EMBL" id="JADEYS010000010">
    <property type="protein sequence ID" value="MBE9397837.1"/>
    <property type="molecule type" value="Genomic_DNA"/>
</dbReference>
<protein>
    <submittedName>
        <fullName evidence="8">DMT family transporter</fullName>
    </submittedName>
</protein>
<dbReference type="Pfam" id="PF00892">
    <property type="entry name" value="EamA"/>
    <property type="match status" value="2"/>
</dbReference>